<dbReference type="PANTHER" id="PTHR34040:SF2">
    <property type="entry name" value="FLAGELLAR BIOSYNTHETIC PROTEIN FLIQ"/>
    <property type="match status" value="1"/>
</dbReference>
<keyword evidence="6 9" id="KW-1133">Transmembrane helix</keyword>
<accession>A0A8J6M230</accession>
<evidence type="ECO:0000256" key="1">
    <source>
        <dbReference type="ARBA" id="ARBA00004651"/>
    </source>
</evidence>
<keyword evidence="4 9" id="KW-1003">Cell membrane</keyword>
<keyword evidence="8 9" id="KW-0975">Bacterial flagellum</keyword>
<keyword evidence="10" id="KW-0966">Cell projection</keyword>
<dbReference type="GO" id="GO:0005886">
    <property type="term" value="C:plasma membrane"/>
    <property type="evidence" value="ECO:0007669"/>
    <property type="project" value="UniProtKB-SubCell"/>
</dbReference>
<evidence type="ECO:0000256" key="3">
    <source>
        <dbReference type="ARBA" id="ARBA00021718"/>
    </source>
</evidence>
<gene>
    <name evidence="9 10" type="primary">fliQ</name>
    <name evidence="10" type="ORF">H8S55_11715</name>
</gene>
<evidence type="ECO:0000313" key="10">
    <source>
        <dbReference type="EMBL" id="MBC5717974.1"/>
    </source>
</evidence>
<dbReference type="PANTHER" id="PTHR34040">
    <property type="entry name" value="FLAGELLAR BIOSYNTHETIC PROTEIN FLIQ"/>
    <property type="match status" value="1"/>
</dbReference>
<evidence type="ECO:0000256" key="2">
    <source>
        <dbReference type="ARBA" id="ARBA00006156"/>
    </source>
</evidence>
<dbReference type="AlphaFoldDB" id="A0A8J6M230"/>
<dbReference type="RefSeq" id="WP_186879104.1">
    <property type="nucleotide sequence ID" value="NZ_JACOPN010000008.1"/>
</dbReference>
<evidence type="ECO:0000256" key="8">
    <source>
        <dbReference type="ARBA" id="ARBA00023143"/>
    </source>
</evidence>
<dbReference type="Proteomes" id="UP000602260">
    <property type="component" value="Unassembled WGS sequence"/>
</dbReference>
<keyword evidence="10" id="KW-0282">Flagellum</keyword>
<name>A0A8J6M230_9FIRM</name>
<feature type="transmembrane region" description="Helical" evidence="9">
    <location>
        <begin position="51"/>
        <end position="70"/>
    </location>
</feature>
<dbReference type="GO" id="GO:0009425">
    <property type="term" value="C:bacterial-type flagellum basal body"/>
    <property type="evidence" value="ECO:0007669"/>
    <property type="project" value="UniProtKB-SubCell"/>
</dbReference>
<dbReference type="PIRSF" id="PIRSF004669">
    <property type="entry name" value="FliQ"/>
    <property type="match status" value="1"/>
</dbReference>
<dbReference type="NCBIfam" id="TIGR01402">
    <property type="entry name" value="fliQ"/>
    <property type="match status" value="1"/>
</dbReference>
<comment type="function">
    <text evidence="9">Role in flagellar biosynthesis.</text>
</comment>
<feature type="transmembrane region" description="Helical" evidence="9">
    <location>
        <begin position="20"/>
        <end position="39"/>
    </location>
</feature>
<evidence type="ECO:0000256" key="6">
    <source>
        <dbReference type="ARBA" id="ARBA00022989"/>
    </source>
</evidence>
<protein>
    <recommendedName>
        <fullName evidence="3 9">Flagellar biosynthetic protein FliQ</fullName>
    </recommendedName>
</protein>
<dbReference type="InterPro" id="IPR006305">
    <property type="entry name" value="FliQ"/>
</dbReference>
<evidence type="ECO:0000256" key="9">
    <source>
        <dbReference type="RuleBase" id="RU364090"/>
    </source>
</evidence>
<evidence type="ECO:0000256" key="4">
    <source>
        <dbReference type="ARBA" id="ARBA00022475"/>
    </source>
</evidence>
<comment type="caution">
    <text evidence="10">The sequence shown here is derived from an EMBL/GenBank/DDBJ whole genome shotgun (WGS) entry which is preliminary data.</text>
</comment>
<keyword evidence="5 9" id="KW-0812">Transmembrane</keyword>
<sequence>MDTTTVIDVLREAVSVALELGGPMLILSMLVGVVIAIFQAVTQIHEQTISFMLKLIVVILVLLIGGSWMLTTLQDYTKEIFALIAA</sequence>
<dbReference type="GO" id="GO:0009306">
    <property type="term" value="P:protein secretion"/>
    <property type="evidence" value="ECO:0007669"/>
    <property type="project" value="InterPro"/>
</dbReference>
<comment type="subcellular location">
    <subcellularLocation>
        <location evidence="1 9">Cell membrane</location>
        <topology evidence="1">Multi-pass membrane protein</topology>
    </subcellularLocation>
    <subcellularLocation>
        <location evidence="9">Bacterial flagellum basal body</location>
    </subcellularLocation>
</comment>
<keyword evidence="10" id="KW-0969">Cilium</keyword>
<evidence type="ECO:0000313" key="11">
    <source>
        <dbReference type="Proteomes" id="UP000602260"/>
    </source>
</evidence>
<evidence type="ECO:0000256" key="5">
    <source>
        <dbReference type="ARBA" id="ARBA00022692"/>
    </source>
</evidence>
<dbReference type="InterPro" id="IPR002191">
    <property type="entry name" value="Bac_export_3"/>
</dbReference>
<dbReference type="GO" id="GO:0044780">
    <property type="term" value="P:bacterial-type flagellum assembly"/>
    <property type="evidence" value="ECO:0007669"/>
    <property type="project" value="InterPro"/>
</dbReference>
<dbReference type="Pfam" id="PF01313">
    <property type="entry name" value="Bac_export_3"/>
    <property type="match status" value="1"/>
</dbReference>
<proteinExistence type="inferred from homology"/>
<organism evidence="10 11">
    <name type="scientific">Flintibacter faecis</name>
    <dbReference type="NCBI Taxonomy" id="2763047"/>
    <lineage>
        <taxon>Bacteria</taxon>
        <taxon>Bacillati</taxon>
        <taxon>Bacillota</taxon>
        <taxon>Clostridia</taxon>
        <taxon>Eubacteriales</taxon>
        <taxon>Flintibacter</taxon>
    </lineage>
</organism>
<evidence type="ECO:0000256" key="7">
    <source>
        <dbReference type="ARBA" id="ARBA00023136"/>
    </source>
</evidence>
<comment type="similarity">
    <text evidence="2 9">Belongs to the FliQ/MopD/SpaQ family.</text>
</comment>
<dbReference type="PRINTS" id="PR00952">
    <property type="entry name" value="TYPE3IMQPROT"/>
</dbReference>
<keyword evidence="11" id="KW-1185">Reference proteome</keyword>
<reference evidence="10" key="1">
    <citation type="submission" date="2020-08" db="EMBL/GenBank/DDBJ databases">
        <title>Genome public.</title>
        <authorList>
            <person name="Liu C."/>
            <person name="Sun Q."/>
        </authorList>
    </citation>
    <scope>NUCLEOTIDE SEQUENCE</scope>
    <source>
        <strain evidence="10">BX5</strain>
    </source>
</reference>
<dbReference type="EMBL" id="JACOPN010000008">
    <property type="protein sequence ID" value="MBC5717974.1"/>
    <property type="molecule type" value="Genomic_DNA"/>
</dbReference>
<keyword evidence="7 9" id="KW-0472">Membrane</keyword>